<dbReference type="EMBL" id="JASCZI010121738">
    <property type="protein sequence ID" value="MED6162804.1"/>
    <property type="molecule type" value="Genomic_DNA"/>
</dbReference>
<evidence type="ECO:0000313" key="3">
    <source>
        <dbReference type="Proteomes" id="UP001341840"/>
    </source>
</evidence>
<feature type="region of interest" description="Disordered" evidence="1">
    <location>
        <begin position="1"/>
        <end position="21"/>
    </location>
</feature>
<reference evidence="2 3" key="1">
    <citation type="journal article" date="2023" name="Plants (Basel)">
        <title>Bridging the Gap: Combining Genomics and Transcriptomics Approaches to Understand Stylosanthes scabra, an Orphan Legume from the Brazilian Caatinga.</title>
        <authorList>
            <person name="Ferreira-Neto J.R.C."/>
            <person name="da Silva M.D."/>
            <person name="Binneck E."/>
            <person name="de Melo N.F."/>
            <person name="da Silva R.H."/>
            <person name="de Melo A.L.T.M."/>
            <person name="Pandolfi V."/>
            <person name="Bustamante F.O."/>
            <person name="Brasileiro-Vidal A.C."/>
            <person name="Benko-Iseppon A.M."/>
        </authorList>
    </citation>
    <scope>NUCLEOTIDE SEQUENCE [LARGE SCALE GENOMIC DNA]</scope>
    <source>
        <tissue evidence="2">Leaves</tissue>
    </source>
</reference>
<evidence type="ECO:0000256" key="1">
    <source>
        <dbReference type="SAM" id="MobiDB-lite"/>
    </source>
</evidence>
<organism evidence="2 3">
    <name type="scientific">Stylosanthes scabra</name>
    <dbReference type="NCBI Taxonomy" id="79078"/>
    <lineage>
        <taxon>Eukaryota</taxon>
        <taxon>Viridiplantae</taxon>
        <taxon>Streptophyta</taxon>
        <taxon>Embryophyta</taxon>
        <taxon>Tracheophyta</taxon>
        <taxon>Spermatophyta</taxon>
        <taxon>Magnoliopsida</taxon>
        <taxon>eudicotyledons</taxon>
        <taxon>Gunneridae</taxon>
        <taxon>Pentapetalae</taxon>
        <taxon>rosids</taxon>
        <taxon>fabids</taxon>
        <taxon>Fabales</taxon>
        <taxon>Fabaceae</taxon>
        <taxon>Papilionoideae</taxon>
        <taxon>50 kb inversion clade</taxon>
        <taxon>dalbergioids sensu lato</taxon>
        <taxon>Dalbergieae</taxon>
        <taxon>Pterocarpus clade</taxon>
        <taxon>Stylosanthes</taxon>
    </lineage>
</organism>
<dbReference type="Proteomes" id="UP001341840">
    <property type="component" value="Unassembled WGS sequence"/>
</dbReference>
<keyword evidence="3" id="KW-1185">Reference proteome</keyword>
<accession>A0ABU6UP11</accession>
<feature type="region of interest" description="Disordered" evidence="1">
    <location>
        <begin position="174"/>
        <end position="194"/>
    </location>
</feature>
<name>A0ABU6UP11_9FABA</name>
<sequence length="194" mass="22241">MTAASIATPGTSVPPSNVQPASVSGIQAFPEGEVRVMLEVVENPYMRYLPHFRRRFHLLLNPFPRNAKPKMPPLTRRGQGSPREQLESFARWIVPLMPRASLRAIFWVVVLRRSRLKRKKAEAKQAKLKVEGDLKFASDSLKTLEKEKNLEIERRKDREAKLDLEIRDLRKMASDEKARADKAEASLAESERSR</sequence>
<proteinExistence type="predicted"/>
<comment type="caution">
    <text evidence="2">The sequence shown here is derived from an EMBL/GenBank/DDBJ whole genome shotgun (WGS) entry which is preliminary data.</text>
</comment>
<protein>
    <submittedName>
        <fullName evidence="2">Uncharacterized protein</fullName>
    </submittedName>
</protein>
<gene>
    <name evidence="2" type="ORF">PIB30_073992</name>
</gene>
<evidence type="ECO:0000313" key="2">
    <source>
        <dbReference type="EMBL" id="MED6162804.1"/>
    </source>
</evidence>
<feature type="compositionally biased region" description="Polar residues" evidence="1">
    <location>
        <begin position="8"/>
        <end position="21"/>
    </location>
</feature>